<organism evidence="1 2">
    <name type="scientific">Panagrolaimus sp. PS1159</name>
    <dbReference type="NCBI Taxonomy" id="55785"/>
    <lineage>
        <taxon>Eukaryota</taxon>
        <taxon>Metazoa</taxon>
        <taxon>Ecdysozoa</taxon>
        <taxon>Nematoda</taxon>
        <taxon>Chromadorea</taxon>
        <taxon>Rhabditida</taxon>
        <taxon>Tylenchina</taxon>
        <taxon>Panagrolaimomorpha</taxon>
        <taxon>Panagrolaimoidea</taxon>
        <taxon>Panagrolaimidae</taxon>
        <taxon>Panagrolaimus</taxon>
    </lineage>
</organism>
<dbReference type="Proteomes" id="UP000887580">
    <property type="component" value="Unplaced"/>
</dbReference>
<reference evidence="2" key="1">
    <citation type="submission" date="2022-11" db="UniProtKB">
        <authorList>
            <consortium name="WormBaseParasite"/>
        </authorList>
    </citation>
    <scope>IDENTIFICATION</scope>
</reference>
<evidence type="ECO:0000313" key="1">
    <source>
        <dbReference type="Proteomes" id="UP000887580"/>
    </source>
</evidence>
<evidence type="ECO:0000313" key="2">
    <source>
        <dbReference type="WBParaSite" id="PS1159_v2.g16876.t1"/>
    </source>
</evidence>
<name>A0AC35FHH2_9BILA</name>
<proteinExistence type="predicted"/>
<dbReference type="WBParaSite" id="PS1159_v2.g16876.t1">
    <property type="protein sequence ID" value="PS1159_v2.g16876.t1"/>
    <property type="gene ID" value="PS1159_v2.g16876"/>
</dbReference>
<sequence>MIPEDLWNNISKFALGRNQFYCNCSMAWLINDLLYPTHSVNLTDIAPRSYQYSWENPIVDYKCYGPYALKELPFTHISRNFCQNEATKKKYELKEKIITVLEPQSPFFVSWFHICIGISLTFFAFAVGISIVPFFRYLYRTKKQHIVGFSNQNFPDAIEDFDDEKISQYKV</sequence>
<protein>
    <submittedName>
        <fullName evidence="2">LRRCT domain-containing protein</fullName>
    </submittedName>
</protein>
<accession>A0AC35FHH2</accession>